<reference evidence="2 3" key="1">
    <citation type="submission" date="2018-08" db="EMBL/GenBank/DDBJ databases">
        <title>Acidipila sp. 4G-K13, an acidobacterium isolated from forest soil.</title>
        <authorList>
            <person name="Gao Z.-H."/>
            <person name="Qiu L.-H."/>
        </authorList>
    </citation>
    <scope>NUCLEOTIDE SEQUENCE [LARGE SCALE GENOMIC DNA]</scope>
    <source>
        <strain evidence="2 3">4G-K13</strain>
    </source>
</reference>
<proteinExistence type="predicted"/>
<sequence>MSTQPVSLVPPFTRETAIQKVRRAEDGWNSRDPEKVALAYTVDSRWRNRAEFIHGRKEIVKFLTRKWQRELDYRLIKELWAFDGVRIAVRFAYEWHDDSGNWYRSYGNENWEFDQEGLMHHRHASINDQPIKESDRKYHWPLGRRPDDHPGLSDLGL</sequence>
<evidence type="ECO:0000313" key="2">
    <source>
        <dbReference type="EMBL" id="RFU16014.1"/>
    </source>
</evidence>
<feature type="compositionally biased region" description="Basic and acidic residues" evidence="1">
    <location>
        <begin position="138"/>
        <end position="151"/>
    </location>
</feature>
<feature type="region of interest" description="Disordered" evidence="1">
    <location>
        <begin position="138"/>
        <end position="157"/>
    </location>
</feature>
<keyword evidence="3" id="KW-1185">Reference proteome</keyword>
<dbReference type="InterPro" id="IPR032710">
    <property type="entry name" value="NTF2-like_dom_sf"/>
</dbReference>
<dbReference type="InterPro" id="IPR009783">
    <property type="entry name" value="DUF1348"/>
</dbReference>
<evidence type="ECO:0000313" key="3">
    <source>
        <dbReference type="Proteomes" id="UP000264702"/>
    </source>
</evidence>
<dbReference type="Pfam" id="PF07080">
    <property type="entry name" value="DUF1348"/>
    <property type="match status" value="1"/>
</dbReference>
<dbReference type="PANTHER" id="PTHR31757">
    <property type="entry name" value="SLL0781 PROTEIN"/>
    <property type="match status" value="1"/>
</dbReference>
<gene>
    <name evidence="2" type="ORF">D0Y96_11290</name>
</gene>
<dbReference type="Gene3D" id="3.10.450.50">
    <property type="match status" value="1"/>
</dbReference>
<organism evidence="2 3">
    <name type="scientific">Paracidobacterium acidisoli</name>
    <dbReference type="NCBI Taxonomy" id="2303751"/>
    <lineage>
        <taxon>Bacteria</taxon>
        <taxon>Pseudomonadati</taxon>
        <taxon>Acidobacteriota</taxon>
        <taxon>Terriglobia</taxon>
        <taxon>Terriglobales</taxon>
        <taxon>Acidobacteriaceae</taxon>
        <taxon>Paracidobacterium</taxon>
    </lineage>
</organism>
<evidence type="ECO:0000256" key="1">
    <source>
        <dbReference type="SAM" id="MobiDB-lite"/>
    </source>
</evidence>
<dbReference type="AlphaFoldDB" id="A0A372IM82"/>
<comment type="caution">
    <text evidence="2">The sequence shown here is derived from an EMBL/GenBank/DDBJ whole genome shotgun (WGS) entry which is preliminary data.</text>
</comment>
<dbReference type="RefSeq" id="WP_117299941.1">
    <property type="nucleotide sequence ID" value="NZ_QVQT02000004.1"/>
</dbReference>
<name>A0A372IM82_9BACT</name>
<dbReference type="OrthoDB" id="9787970at2"/>
<dbReference type="SUPFAM" id="SSF54427">
    <property type="entry name" value="NTF2-like"/>
    <property type="match status" value="1"/>
</dbReference>
<dbReference type="Proteomes" id="UP000264702">
    <property type="component" value="Unassembled WGS sequence"/>
</dbReference>
<dbReference type="EMBL" id="QVQT01000004">
    <property type="protein sequence ID" value="RFU16014.1"/>
    <property type="molecule type" value="Genomic_DNA"/>
</dbReference>
<dbReference type="PANTHER" id="PTHR31757:SF0">
    <property type="entry name" value="SLL0781 PROTEIN"/>
    <property type="match status" value="1"/>
</dbReference>
<protein>
    <submittedName>
        <fullName evidence="2">Nuclear transport factor 2 family protein</fullName>
    </submittedName>
</protein>
<accession>A0A372IM82</accession>